<evidence type="ECO:0000256" key="8">
    <source>
        <dbReference type="HAMAP-Rule" id="MF_00301"/>
    </source>
</evidence>
<keyword evidence="5 8" id="KW-0418">Kinase</keyword>
<evidence type="ECO:0000256" key="3">
    <source>
        <dbReference type="ARBA" id="ARBA00022697"/>
    </source>
</evidence>
<keyword evidence="6 8" id="KW-0067">ATP-binding</keyword>
<evidence type="ECO:0000256" key="2">
    <source>
        <dbReference type="ARBA" id="ARBA00022679"/>
    </source>
</evidence>
<comment type="catalytic activity">
    <reaction evidence="8">
        <text>L-homoserine + ATP = O-phospho-L-homoserine + ADP + H(+)</text>
        <dbReference type="Rhea" id="RHEA:13985"/>
        <dbReference type="ChEBI" id="CHEBI:15378"/>
        <dbReference type="ChEBI" id="CHEBI:30616"/>
        <dbReference type="ChEBI" id="CHEBI:57476"/>
        <dbReference type="ChEBI" id="CHEBI:57590"/>
        <dbReference type="ChEBI" id="CHEBI:456216"/>
        <dbReference type="EC" id="2.7.1.39"/>
    </reaction>
</comment>
<keyword evidence="3 8" id="KW-0791">Threonine biosynthesis</keyword>
<evidence type="ECO:0000259" key="9">
    <source>
        <dbReference type="Pfam" id="PF01636"/>
    </source>
</evidence>
<dbReference type="AlphaFoldDB" id="A0A418Y034"/>
<dbReference type="UniPathway" id="UPA00050">
    <property type="reaction ID" value="UER00064"/>
</dbReference>
<evidence type="ECO:0000256" key="1">
    <source>
        <dbReference type="ARBA" id="ARBA00022605"/>
    </source>
</evidence>
<dbReference type="PANTHER" id="PTHR21064">
    <property type="entry name" value="AMINOGLYCOSIDE PHOSPHOTRANSFERASE DOMAIN-CONTAINING PROTEIN-RELATED"/>
    <property type="match status" value="1"/>
</dbReference>
<evidence type="ECO:0000313" key="11">
    <source>
        <dbReference type="Proteomes" id="UP000283734"/>
    </source>
</evidence>
<dbReference type="Gene3D" id="3.90.1200.10">
    <property type="match status" value="1"/>
</dbReference>
<dbReference type="GO" id="GO:0009088">
    <property type="term" value="P:threonine biosynthetic process"/>
    <property type="evidence" value="ECO:0007669"/>
    <property type="project" value="UniProtKB-UniRule"/>
</dbReference>
<evidence type="ECO:0000256" key="7">
    <source>
        <dbReference type="ARBA" id="ARBA00038240"/>
    </source>
</evidence>
<evidence type="ECO:0000313" key="10">
    <source>
        <dbReference type="EMBL" id="RJG18621.1"/>
    </source>
</evidence>
<dbReference type="HAMAP" id="MF_00301">
    <property type="entry name" value="Homoser_kinase_2"/>
    <property type="match status" value="1"/>
</dbReference>
<dbReference type="GO" id="GO:0005524">
    <property type="term" value="F:ATP binding"/>
    <property type="evidence" value="ECO:0007669"/>
    <property type="project" value="UniProtKB-KW"/>
</dbReference>
<dbReference type="GO" id="GO:0004413">
    <property type="term" value="F:homoserine kinase activity"/>
    <property type="evidence" value="ECO:0007669"/>
    <property type="project" value="UniProtKB-UniRule"/>
</dbReference>
<sequence length="305" mass="33641">MSVYTPLPPTEMARVLAAFGYSLVNFRGASHGIENSTFLIDATDSQGRSAGLVLTVFENLDRNAVQPYLHLLAELATDPQLPVPGPLRDAHNRWQITVANKPAVLMPRLPGDHDFSVDELRCGQVGALLARLHQCDTRALMPLPAERQRLASLQAQLDKLPAAQQPIARALLDAWQSTATGNTLIHGDLFRDNLLWQDGRISALLDFYNACLDHPEYDLAVTLNDWCVNEEGKPVPLREEALLKAYQQQGGVIDNARLALALPVAALRFWLSRLAGPVAQQSEGQGSKDPAEFARIFAWRTQDLE</sequence>
<dbReference type="EMBL" id="QYYA01000002">
    <property type="protein sequence ID" value="RJG18621.1"/>
    <property type="molecule type" value="Genomic_DNA"/>
</dbReference>
<name>A0A418Y034_9GAMM</name>
<keyword evidence="4 8" id="KW-0547">Nucleotide-binding</keyword>
<feature type="domain" description="Aminoglycoside phosphotransferase" evidence="9">
    <location>
        <begin position="27"/>
        <end position="244"/>
    </location>
</feature>
<comment type="caution">
    <text evidence="10">The sequence shown here is derived from an EMBL/GenBank/DDBJ whole genome shotgun (WGS) entry which is preliminary data.</text>
</comment>
<dbReference type="InterPro" id="IPR005280">
    <property type="entry name" value="Homoserine_kinase_II"/>
</dbReference>
<dbReference type="Proteomes" id="UP000283734">
    <property type="component" value="Unassembled WGS sequence"/>
</dbReference>
<protein>
    <recommendedName>
        <fullName evidence="8">Homoserine kinase</fullName>
        <shortName evidence="8">HK</shortName>
        <shortName evidence="8">HSK</shortName>
        <ecNumber evidence="8">2.7.1.39</ecNumber>
    </recommendedName>
</protein>
<comment type="similarity">
    <text evidence="7 8">Belongs to the pseudomonas-type ThrB family.</text>
</comment>
<keyword evidence="2 8" id="KW-0808">Transferase</keyword>
<dbReference type="CDD" id="cd05153">
    <property type="entry name" value="HomoserineK_II"/>
    <property type="match status" value="1"/>
</dbReference>
<gene>
    <name evidence="8" type="primary">thrB</name>
    <name evidence="10" type="ORF">D4A39_09165</name>
</gene>
<evidence type="ECO:0000256" key="6">
    <source>
        <dbReference type="ARBA" id="ARBA00022840"/>
    </source>
</evidence>
<dbReference type="RefSeq" id="WP_022986054.1">
    <property type="nucleotide sequence ID" value="NZ_CAXGPP010000001.1"/>
</dbReference>
<comment type="pathway">
    <text evidence="8">Amino-acid biosynthesis; L-threonine biosynthesis; L-threonine from L-aspartate: step 4/5.</text>
</comment>
<dbReference type="InterPro" id="IPR002575">
    <property type="entry name" value="Aminoglycoside_PTrfase"/>
</dbReference>
<organism evidence="10 11">
    <name type="scientific">Alcanivorax profundi</name>
    <dbReference type="NCBI Taxonomy" id="2338368"/>
    <lineage>
        <taxon>Bacteria</taxon>
        <taxon>Pseudomonadati</taxon>
        <taxon>Pseudomonadota</taxon>
        <taxon>Gammaproteobacteria</taxon>
        <taxon>Oceanospirillales</taxon>
        <taxon>Alcanivoracaceae</taxon>
        <taxon>Alcanivorax</taxon>
    </lineage>
</organism>
<dbReference type="OrthoDB" id="9777460at2"/>
<reference evidence="10 11" key="1">
    <citation type="submission" date="2018-09" db="EMBL/GenBank/DDBJ databases">
        <title>Alcanivorax profundi sp. nov., isolated from 1000 m-depth seawater of the Mariana Trench.</title>
        <authorList>
            <person name="Liu J."/>
        </authorList>
    </citation>
    <scope>NUCLEOTIDE SEQUENCE [LARGE SCALE GENOMIC DNA]</scope>
    <source>
        <strain evidence="10 11">MTEO17</strain>
    </source>
</reference>
<dbReference type="EC" id="2.7.1.39" evidence="8"/>
<dbReference type="SUPFAM" id="SSF56112">
    <property type="entry name" value="Protein kinase-like (PK-like)"/>
    <property type="match status" value="1"/>
</dbReference>
<dbReference type="InterPro" id="IPR050249">
    <property type="entry name" value="Pseudomonas-type_ThrB"/>
</dbReference>
<dbReference type="Gene3D" id="3.30.200.20">
    <property type="entry name" value="Phosphorylase Kinase, domain 1"/>
    <property type="match status" value="1"/>
</dbReference>
<keyword evidence="1 8" id="KW-0028">Amino-acid biosynthesis</keyword>
<dbReference type="PANTHER" id="PTHR21064:SF6">
    <property type="entry name" value="AMINOGLYCOSIDE PHOSPHOTRANSFERASE DOMAIN-CONTAINING PROTEIN"/>
    <property type="match status" value="1"/>
</dbReference>
<evidence type="ECO:0000256" key="5">
    <source>
        <dbReference type="ARBA" id="ARBA00022777"/>
    </source>
</evidence>
<proteinExistence type="inferred from homology"/>
<dbReference type="InterPro" id="IPR011009">
    <property type="entry name" value="Kinase-like_dom_sf"/>
</dbReference>
<evidence type="ECO:0000256" key="4">
    <source>
        <dbReference type="ARBA" id="ARBA00022741"/>
    </source>
</evidence>
<accession>A0A418Y034</accession>
<dbReference type="Pfam" id="PF01636">
    <property type="entry name" value="APH"/>
    <property type="match status" value="1"/>
</dbReference>
<keyword evidence="11" id="KW-1185">Reference proteome</keyword>